<dbReference type="EMBL" id="MU268104">
    <property type="protein sequence ID" value="KAH7905906.1"/>
    <property type="molecule type" value="Genomic_DNA"/>
</dbReference>
<sequence length="556" mass="61629">MSVIEVAATTNFRICSSPCLLPHWTTLIISGVSSPHLPQASSWGSFDWQYLAPYEERDTFLSTDAGLAWNIIRRDAHQYELGDSGSILVIGNDETVTNHVRKQSDLGLTVGAKALTTVSDSTSQKFTLLARVSRQDNQQGQGRYAVIFLHFADTRCPSTTKRIPILKNPFNRSTSSLAHLPSTSKPNNAISPPHPRPPTPSNEARPRAPSRSRGHSTARSQHSQSGSIFQSSDTGSDLGHGFSYASSPPPVPRMPNAFGLSTTRGDSPPIPEEDEKFNLGPKTPSDYALHAVFIRFATLAEAKIDVFLRESLDHEPLLSDFIGPMLDEKFDDLLRSLGKIAQKQAKPVIDSIMRWRRSHNENIGGDILKYHNSKSPPWNRGGRTQEPSAILNERKSLASIYIMCRALIAVLQMVSKDALGDATGYSLEETTFEQFKRPDLKLLAQSANHRINAELYATMLGHLGNVRFVSVTDRFLSELGPVASGQVVKDLDTRYENLVKGLRHVQIKVWPPKAFEEDAEFMESLSKAFENAHGLRFKVAFAETLTRLLHPIGKLK</sequence>
<keyword evidence="2" id="KW-1185">Reference proteome</keyword>
<comment type="caution">
    <text evidence="1">The sequence shown here is derived from an EMBL/GenBank/DDBJ whole genome shotgun (WGS) entry which is preliminary data.</text>
</comment>
<name>A0ACB7ZXU2_9AGAM</name>
<organism evidence="1 2">
    <name type="scientific">Hygrophoropsis aurantiaca</name>
    <dbReference type="NCBI Taxonomy" id="72124"/>
    <lineage>
        <taxon>Eukaryota</taxon>
        <taxon>Fungi</taxon>
        <taxon>Dikarya</taxon>
        <taxon>Basidiomycota</taxon>
        <taxon>Agaricomycotina</taxon>
        <taxon>Agaricomycetes</taxon>
        <taxon>Agaricomycetidae</taxon>
        <taxon>Boletales</taxon>
        <taxon>Coniophorineae</taxon>
        <taxon>Hygrophoropsidaceae</taxon>
        <taxon>Hygrophoropsis</taxon>
    </lineage>
</organism>
<dbReference type="Proteomes" id="UP000790377">
    <property type="component" value="Unassembled WGS sequence"/>
</dbReference>
<protein>
    <submittedName>
        <fullName evidence="1">Cell morphogenesis N-terminal-domain-containing protein</fullName>
    </submittedName>
</protein>
<gene>
    <name evidence="1" type="ORF">BJ138DRAFT_1226156</name>
</gene>
<accession>A0ACB7ZXU2</accession>
<reference evidence="1" key="1">
    <citation type="journal article" date="2021" name="New Phytol.">
        <title>Evolutionary innovations through gain and loss of genes in the ectomycorrhizal Boletales.</title>
        <authorList>
            <person name="Wu G."/>
            <person name="Miyauchi S."/>
            <person name="Morin E."/>
            <person name="Kuo A."/>
            <person name="Drula E."/>
            <person name="Varga T."/>
            <person name="Kohler A."/>
            <person name="Feng B."/>
            <person name="Cao Y."/>
            <person name="Lipzen A."/>
            <person name="Daum C."/>
            <person name="Hundley H."/>
            <person name="Pangilinan J."/>
            <person name="Johnson J."/>
            <person name="Barry K."/>
            <person name="LaButti K."/>
            <person name="Ng V."/>
            <person name="Ahrendt S."/>
            <person name="Min B."/>
            <person name="Choi I.G."/>
            <person name="Park H."/>
            <person name="Plett J.M."/>
            <person name="Magnuson J."/>
            <person name="Spatafora J.W."/>
            <person name="Nagy L.G."/>
            <person name="Henrissat B."/>
            <person name="Grigoriev I.V."/>
            <person name="Yang Z.L."/>
            <person name="Xu J."/>
            <person name="Martin F.M."/>
        </authorList>
    </citation>
    <scope>NUCLEOTIDE SEQUENCE</scope>
    <source>
        <strain evidence="1">ATCC 28755</strain>
    </source>
</reference>
<proteinExistence type="predicted"/>
<evidence type="ECO:0000313" key="2">
    <source>
        <dbReference type="Proteomes" id="UP000790377"/>
    </source>
</evidence>
<evidence type="ECO:0000313" key="1">
    <source>
        <dbReference type="EMBL" id="KAH7905906.1"/>
    </source>
</evidence>